<evidence type="ECO:0000256" key="1">
    <source>
        <dbReference type="SAM" id="Phobius"/>
    </source>
</evidence>
<reference evidence="3" key="1">
    <citation type="submission" date="2021-11" db="EMBL/GenBank/DDBJ databases">
        <authorList>
            <consortium name="Genoscope - CEA"/>
            <person name="William W."/>
        </authorList>
    </citation>
    <scope>NUCLEOTIDE SEQUENCE</scope>
</reference>
<evidence type="ECO:0000256" key="2">
    <source>
        <dbReference type="SAM" id="SignalP"/>
    </source>
</evidence>
<dbReference type="AlphaFoldDB" id="A0A8J2SUF8"/>
<comment type="caution">
    <text evidence="3">The sequence shown here is derived from an EMBL/GenBank/DDBJ whole genome shotgun (WGS) entry which is preliminary data.</text>
</comment>
<feature type="signal peptide" evidence="2">
    <location>
        <begin position="1"/>
        <end position="19"/>
    </location>
</feature>
<gene>
    <name evidence="3" type="ORF">PECAL_4P02250</name>
</gene>
<keyword evidence="1" id="KW-0472">Membrane</keyword>
<keyword evidence="4" id="KW-1185">Reference proteome</keyword>
<keyword evidence="1" id="KW-0812">Transmembrane</keyword>
<keyword evidence="1" id="KW-1133">Transmembrane helix</keyword>
<feature type="chain" id="PRO_5035157832" evidence="2">
    <location>
        <begin position="20"/>
        <end position="116"/>
    </location>
</feature>
<keyword evidence="2" id="KW-0732">Signal</keyword>
<evidence type="ECO:0000313" key="4">
    <source>
        <dbReference type="Proteomes" id="UP000789595"/>
    </source>
</evidence>
<feature type="transmembrane region" description="Helical" evidence="1">
    <location>
        <begin position="92"/>
        <end position="110"/>
    </location>
</feature>
<evidence type="ECO:0000313" key="3">
    <source>
        <dbReference type="EMBL" id="CAH0373054.1"/>
    </source>
</evidence>
<organism evidence="3 4">
    <name type="scientific">Pelagomonas calceolata</name>
    <dbReference type="NCBI Taxonomy" id="35677"/>
    <lineage>
        <taxon>Eukaryota</taxon>
        <taxon>Sar</taxon>
        <taxon>Stramenopiles</taxon>
        <taxon>Ochrophyta</taxon>
        <taxon>Pelagophyceae</taxon>
        <taxon>Pelagomonadales</taxon>
        <taxon>Pelagomonadaceae</taxon>
        <taxon>Pelagomonas</taxon>
    </lineage>
</organism>
<dbReference type="EMBL" id="CAKKNE010000004">
    <property type="protein sequence ID" value="CAH0373054.1"/>
    <property type="molecule type" value="Genomic_DNA"/>
</dbReference>
<proteinExistence type="predicted"/>
<name>A0A8J2SUF8_9STRA</name>
<sequence>MRRSPLLALAALSTAFVLPQQPRLAVRVRADEIEAAEDAADAEPRTAPEVNSGAEAVELLFKDPEGYKLARDEYNKKMKEEIMEEGAPDRAFLLQAAAVGLGSFLFGLYGPKRKDD</sequence>
<dbReference type="Proteomes" id="UP000789595">
    <property type="component" value="Unassembled WGS sequence"/>
</dbReference>
<protein>
    <submittedName>
        <fullName evidence="3">Uncharacterized protein</fullName>
    </submittedName>
</protein>
<accession>A0A8J2SUF8</accession>